<dbReference type="EMBL" id="CP046909">
    <property type="protein sequence ID" value="QGZ54291.1"/>
    <property type="molecule type" value="Genomic_DNA"/>
</dbReference>
<accession>A0A7Z2J7L4</accession>
<dbReference type="Proteomes" id="UP000434209">
    <property type="component" value="Chromosome 1"/>
</dbReference>
<gene>
    <name evidence="1" type="ORF">FAZ97_04815</name>
</gene>
<dbReference type="AlphaFoldDB" id="A0A7Z2J7L4"/>
<organism evidence="1 2">
    <name type="scientific">Paraburkholderia acidiphila</name>
    <dbReference type="NCBI Taxonomy" id="2571747"/>
    <lineage>
        <taxon>Bacteria</taxon>
        <taxon>Pseudomonadati</taxon>
        <taxon>Pseudomonadota</taxon>
        <taxon>Betaproteobacteria</taxon>
        <taxon>Burkholderiales</taxon>
        <taxon>Burkholderiaceae</taxon>
        <taxon>Paraburkholderia</taxon>
    </lineage>
</organism>
<keyword evidence="2" id="KW-1185">Reference proteome</keyword>
<proteinExistence type="predicted"/>
<name>A0A7Z2J7L4_9BURK</name>
<evidence type="ECO:0000313" key="2">
    <source>
        <dbReference type="Proteomes" id="UP000434209"/>
    </source>
</evidence>
<sequence>MPLTLDLEEQPDTAIPGKHGKPKLLLLDLDPEVVAAVTSKWSDVVTGTLGQPYAVEQASGYTPVINHAFLSGHKECDIIAVDFQVRRIVKTSPGEKHRPDAETDLWARNNLGYIDNRGLTGMRERETFDRIVKQGGVLIVFADYAPQHDAIMTSADYRGKLVPGSAANLNVWNLVQPLELMQVSDDHGSVMASTDSSDLGKLVAKYLPESKFTCTFKSRYSGDQWAPLAVNKFKECVAAALGKEGRLVALVVPQLANKAEFLSELLTTVLPAYLPDLFPENSTGAWTKRPEYELPKIAELRAEKTRLEEETRAAIASLDDQIETEQATNGWIHDLLTTTGDDLVNAVKRALAEFGFSAVVDVDEIRDNAGQSRREDLRIEDRNPVLVVDVKGIGGRPTDEDATQANKHALIHAKESKNPEVQGLSIINHERHMPPLERDNAMPFRQELLTVAEETDLGLMTSFDLYRIIVNMRRWNWTSSDVMPLLYASKRIGVVPAHYEYIGTVAGVWPKAKAFGVVIESGVVKVGDTLAIEGPIYFEELPVPSIRVNNSDVQSATIDDQAGFPSESEARIREGMRVYVARHDDGVPATET</sequence>
<evidence type="ECO:0000313" key="1">
    <source>
        <dbReference type="EMBL" id="QGZ54291.1"/>
    </source>
</evidence>
<protein>
    <submittedName>
        <fullName evidence="1">Uncharacterized protein</fullName>
    </submittedName>
</protein>
<dbReference type="RefSeq" id="WP_158757424.1">
    <property type="nucleotide sequence ID" value="NZ_CP046909.1"/>
</dbReference>
<dbReference type="KEGG" id="pacp:FAZ97_04815"/>
<dbReference type="OrthoDB" id="1097623at2"/>
<reference evidence="1 2" key="1">
    <citation type="submission" date="2019-12" db="EMBL/GenBank/DDBJ databases">
        <title>Paraburkholderia acidiphila 7Q-K02 sp. nov and Paraburkholderia acidisoli DHF22 sp. nov., two strains isolated from forest soil.</title>
        <authorList>
            <person name="Gao Z."/>
            <person name="Qiu L."/>
        </authorList>
    </citation>
    <scope>NUCLEOTIDE SEQUENCE [LARGE SCALE GENOMIC DNA]</scope>
    <source>
        <strain evidence="1 2">7Q-K02</strain>
    </source>
</reference>